<dbReference type="InterPro" id="IPR002401">
    <property type="entry name" value="Cyt_P450_E_grp-I"/>
</dbReference>
<proteinExistence type="inferred from homology"/>
<dbReference type="Gene3D" id="3.30.470.20">
    <property type="entry name" value="ATP-grasp fold, B domain"/>
    <property type="match status" value="1"/>
</dbReference>
<dbReference type="Pfam" id="PF00067">
    <property type="entry name" value="p450"/>
    <property type="match status" value="1"/>
</dbReference>
<evidence type="ECO:0000256" key="4">
    <source>
        <dbReference type="ARBA" id="ARBA00022840"/>
    </source>
</evidence>
<keyword evidence="3" id="KW-0547">Nucleotide-binding</keyword>
<organism evidence="6 7">
    <name type="scientific">Oikopleura dioica</name>
    <name type="common">Tunicate</name>
    <dbReference type="NCBI Taxonomy" id="34765"/>
    <lineage>
        <taxon>Eukaryota</taxon>
        <taxon>Metazoa</taxon>
        <taxon>Chordata</taxon>
        <taxon>Tunicata</taxon>
        <taxon>Appendicularia</taxon>
        <taxon>Copelata</taxon>
        <taxon>Oikopleuridae</taxon>
        <taxon>Oikopleura</taxon>
    </lineage>
</organism>
<evidence type="ECO:0000256" key="3">
    <source>
        <dbReference type="ARBA" id="ARBA00022741"/>
    </source>
</evidence>
<accession>A0ABN7TE36</accession>
<dbReference type="Gene3D" id="1.10.630.10">
    <property type="entry name" value="Cytochrome P450"/>
    <property type="match status" value="1"/>
</dbReference>
<dbReference type="InterPro" id="IPR036396">
    <property type="entry name" value="Cyt_P450_sf"/>
</dbReference>
<keyword evidence="4" id="KW-0067">ATP-binding</keyword>
<feature type="region of interest" description="Disordered" evidence="5">
    <location>
        <begin position="471"/>
        <end position="494"/>
    </location>
</feature>
<dbReference type="SUPFAM" id="SSF56059">
    <property type="entry name" value="Glutathione synthetase ATP-binding domain-like"/>
    <property type="match status" value="1"/>
</dbReference>
<gene>
    <name evidence="6" type="ORF">OKIOD_LOCUS16577</name>
</gene>
<evidence type="ECO:0000256" key="5">
    <source>
        <dbReference type="SAM" id="MobiDB-lite"/>
    </source>
</evidence>
<dbReference type="EMBL" id="OU015567">
    <property type="protein sequence ID" value="CAG5113722.1"/>
    <property type="molecule type" value="Genomic_DNA"/>
</dbReference>
<dbReference type="InterPro" id="IPR004344">
    <property type="entry name" value="TTL/TTLL_fam"/>
</dbReference>
<evidence type="ECO:0000256" key="1">
    <source>
        <dbReference type="ARBA" id="ARBA00010617"/>
    </source>
</evidence>
<name>A0ABN7TE36_OIKDI</name>
<reference evidence="6 7" key="1">
    <citation type="submission" date="2021-04" db="EMBL/GenBank/DDBJ databases">
        <authorList>
            <person name="Bliznina A."/>
        </authorList>
    </citation>
    <scope>NUCLEOTIDE SEQUENCE [LARGE SCALE GENOMIC DNA]</scope>
</reference>
<dbReference type="Proteomes" id="UP001158576">
    <property type="component" value="Chromosome 2"/>
</dbReference>
<evidence type="ECO:0000313" key="6">
    <source>
        <dbReference type="EMBL" id="CAG5113722.1"/>
    </source>
</evidence>
<dbReference type="PRINTS" id="PR00463">
    <property type="entry name" value="EP450I"/>
</dbReference>
<evidence type="ECO:0000256" key="2">
    <source>
        <dbReference type="ARBA" id="ARBA00022598"/>
    </source>
</evidence>
<protein>
    <submittedName>
        <fullName evidence="6">Oidioi.mRNA.OKI2018_I69.chr2.g7812.t1.cds</fullName>
    </submittedName>
</protein>
<dbReference type="Pfam" id="PF03133">
    <property type="entry name" value="TTL"/>
    <property type="match status" value="1"/>
</dbReference>
<keyword evidence="7" id="KW-1185">Reference proteome</keyword>
<dbReference type="InterPro" id="IPR001128">
    <property type="entry name" value="Cyt_P450"/>
</dbReference>
<dbReference type="PANTHER" id="PTHR12241:SF147">
    <property type="entry name" value="TUBULIN POLYGLUTAMYLASE TTLL7"/>
    <property type="match status" value="1"/>
</dbReference>
<dbReference type="PANTHER" id="PTHR12241">
    <property type="entry name" value="TUBULIN POLYGLUTAMYLASE"/>
    <property type="match status" value="1"/>
</dbReference>
<dbReference type="SUPFAM" id="SSF48264">
    <property type="entry name" value="Cytochrome P450"/>
    <property type="match status" value="1"/>
</dbReference>
<dbReference type="PROSITE" id="PS51221">
    <property type="entry name" value="TTL"/>
    <property type="match status" value="1"/>
</dbReference>
<comment type="similarity">
    <text evidence="1">Belongs to the cytochrome P450 family.</text>
</comment>
<evidence type="ECO:0000313" key="7">
    <source>
        <dbReference type="Proteomes" id="UP001158576"/>
    </source>
</evidence>
<keyword evidence="2" id="KW-0436">Ligase</keyword>
<sequence length="510" mass="59390">MSNSHSDSFRKLRSNWYHAVLKLHGSDKLQESVKDNARQLCSQLSTLDGKPVDPLPYLLNGSINVLTNFLLGVHYKIDDENFQTVSKMTKDLLRNLMGYVQAKMTASITPKWLIRMHWFRKLKMKIFPKYKEMCELLYLKFQPYIYSYIKEHRKGLDEENFRDYMDFLLDLTRTDSTIGYHTIGFTLVSLYIGGTDTIANTMRWLLIQLALRPSLQNRLYDEISTAKSNKGSFDQKDCPLLSSVMLENRRVFPVADSLPHQVAEDVEIDGYRFKKGDFFLGSLASVMRDPKNFKNPDEFLPERFLRNGEFVHDHKTDCVNRGTLDSMMHLTNYAINKESENFVVDDSEGHKRRFAAINEWLRENGHDVGQVWREIDDVIVKTLISAQNTLQHNYRTCFAHHSEKSACFEILGFDIMLDKRLKPWVIEVNHTPSFHTDSPMDKEIKEQLLEDSFKLIHVKASDRVVALNAEKKKSQDRLSKKERHKPDMDRSEKLAKRALADAVWESKHLG</sequence>